<proteinExistence type="predicted"/>
<dbReference type="OrthoDB" id="35225at10239"/>
<evidence type="ECO:0000313" key="2">
    <source>
        <dbReference type="EMBL" id="QLI60707.1"/>
    </source>
</evidence>
<dbReference type="EMBL" id="KR139659">
    <property type="protein sequence ID" value="AKU37449.1"/>
    <property type="molecule type" value="Genomic_DNA"/>
</dbReference>
<gene>
    <name evidence="1" type="ORF">SDDV_034</name>
</gene>
<reference evidence="1 3" key="1">
    <citation type="journal article" date="2015" name="PLoS Pathog.">
        <title>A Novel Virus Causes Scale Drop Disease in Lates calcarifer.</title>
        <authorList>
            <person name="de Groof A."/>
            <person name="Guelen L."/>
            <person name="Deijs M."/>
            <person name="van der Wal Y."/>
            <person name="Miyata M."/>
            <person name="Ng K.S."/>
            <person name="van Grinsven L."/>
            <person name="Simmelink B."/>
            <person name="Biermann Y."/>
            <person name="Grisez L."/>
            <person name="van Lent J."/>
            <person name="de Ronde A."/>
            <person name="Chang S.F."/>
            <person name="Schrier C."/>
            <person name="van der Hoek L."/>
        </authorList>
    </citation>
    <scope>NUCLEOTIDE SEQUENCE [LARGE SCALE GENOMIC DNA]</scope>
    <source>
        <strain evidence="1">C4575</strain>
    </source>
</reference>
<name>A0A0K1L6F6_9VIRU</name>
<dbReference type="Pfam" id="PF10927">
    <property type="entry name" value="DUF2738"/>
    <property type="match status" value="1"/>
</dbReference>
<dbReference type="EMBL" id="MN562489">
    <property type="protein sequence ID" value="QLI60707.1"/>
    <property type="molecule type" value="Genomic_DNA"/>
</dbReference>
<keyword evidence="3" id="KW-1185">Reference proteome</keyword>
<accession>A0A0K1L6F6</accession>
<protein>
    <submittedName>
        <fullName evidence="1">ORF_034R</fullName>
    </submittedName>
</protein>
<evidence type="ECO:0000313" key="3">
    <source>
        <dbReference type="Proteomes" id="UP000201485"/>
    </source>
</evidence>
<evidence type="ECO:0000313" key="1">
    <source>
        <dbReference type="EMBL" id="AKU37449.1"/>
    </source>
</evidence>
<reference evidence="2 4" key="2">
    <citation type="submission" date="2019-10" db="EMBL/GenBank/DDBJ databases">
        <authorList>
            <person name="Kayansamruaj P."/>
        </authorList>
    </citation>
    <scope>NUCLEOTIDE SEQUENCE [LARGE SCALE GENOMIC DNA]</scope>
    <source>
        <strain evidence="2">SDDV_Thai_2019</strain>
    </source>
</reference>
<organism evidence="1 3">
    <name type="scientific">Scale drop disease virus</name>
    <dbReference type="NCBI Taxonomy" id="1697349"/>
    <lineage>
        <taxon>Viruses</taxon>
        <taxon>Varidnaviria</taxon>
        <taxon>Bamfordvirae</taxon>
        <taxon>Nucleocytoviricota</taxon>
        <taxon>Megaviricetes</taxon>
        <taxon>Pimascovirales</taxon>
        <taxon>Pimascovirales incertae sedis</taxon>
        <taxon>Iridoviridae</taxon>
        <taxon>Alphairidovirinae</taxon>
        <taxon>Megalocytivirus</taxon>
        <taxon>Megalocytivirus lates1</taxon>
    </lineage>
</organism>
<sequence>MKPTEFDINNVQLELGTYNTKYKSHRIRIYYTTQDNSKTDLIIHAPVMFSYGVQENKNSGFSLPLVCNENTKSFLNVIEQLEAKCKEFMASPEIAKMLNKAKINVYTESMTTLYRKMVGGVPCETSSPVLYVRLKTSFKDPTKITTSFHQIDSINQEVVPLSPETLGTAKFKCMVTCDISSVYCGTKPSLQIKANSVIVGQRYGQQQHVEEPKAYSDISQEELDSLFADD</sequence>
<dbReference type="InterPro" id="IPR024416">
    <property type="entry name" value="DUF2738"/>
</dbReference>
<dbReference type="Proteomes" id="UP000201485">
    <property type="component" value="Segment"/>
</dbReference>
<dbReference type="GeneID" id="25479083"/>
<dbReference type="KEGG" id="vg:25479083"/>
<dbReference type="Proteomes" id="UP000510602">
    <property type="component" value="Segment"/>
</dbReference>
<evidence type="ECO:0000313" key="4">
    <source>
        <dbReference type="Proteomes" id="UP000510602"/>
    </source>
</evidence>
<dbReference type="RefSeq" id="YP_009163795.1">
    <property type="nucleotide sequence ID" value="NC_027778.1"/>
</dbReference>